<organism evidence="1 2">
    <name type="scientific">Ferrovibrio xuzhouensis</name>
    <dbReference type="NCBI Taxonomy" id="1576914"/>
    <lineage>
        <taxon>Bacteria</taxon>
        <taxon>Pseudomonadati</taxon>
        <taxon>Pseudomonadota</taxon>
        <taxon>Alphaproteobacteria</taxon>
        <taxon>Rhodospirillales</taxon>
        <taxon>Rhodospirillaceae</taxon>
        <taxon>Ferrovibrio</taxon>
    </lineage>
</organism>
<name>A0ABV7VF24_9PROT</name>
<evidence type="ECO:0008006" key="3">
    <source>
        <dbReference type="Google" id="ProtNLM"/>
    </source>
</evidence>
<reference evidence="2" key="1">
    <citation type="journal article" date="2019" name="Int. J. Syst. Evol. Microbiol.">
        <title>The Global Catalogue of Microorganisms (GCM) 10K type strain sequencing project: providing services to taxonomists for standard genome sequencing and annotation.</title>
        <authorList>
            <consortium name="The Broad Institute Genomics Platform"/>
            <consortium name="The Broad Institute Genome Sequencing Center for Infectious Disease"/>
            <person name="Wu L."/>
            <person name="Ma J."/>
        </authorList>
    </citation>
    <scope>NUCLEOTIDE SEQUENCE [LARGE SCALE GENOMIC DNA]</scope>
    <source>
        <strain evidence="2">KCTC 42182</strain>
    </source>
</reference>
<dbReference type="Proteomes" id="UP001595711">
    <property type="component" value="Unassembled WGS sequence"/>
</dbReference>
<comment type="caution">
    <text evidence="1">The sequence shown here is derived from an EMBL/GenBank/DDBJ whole genome shotgun (WGS) entry which is preliminary data.</text>
</comment>
<dbReference type="RefSeq" id="WP_379725831.1">
    <property type="nucleotide sequence ID" value="NZ_JBHRYJ010000002.1"/>
</dbReference>
<proteinExistence type="predicted"/>
<sequence>MKHAALAIPALAAILAAVLAGCATLVPPPDDIRLTRRSETADDWSRHLPDLYRGLSACLAADPAQPAYALSVVPQNHGMMLVYVMGHDGGRKSCNIDVAAQQKPQLVPATPLDDQALRGPRYTPAGMPEPFLRCARNEPVLTGRGRLLGWLTYLQEDCSEASLPRQQWRAFGDQPYWAVTVARDGILFDRAGEVPLHYAARAGDPAGETLTWTLDAQGSGQNRLELTITHTPCRDPVAAQTYDYRAEAVFRGQTYKGCAIRGAQ</sequence>
<protein>
    <recommendedName>
        <fullName evidence="3">Lipoprotein</fullName>
    </recommendedName>
</protein>
<evidence type="ECO:0000313" key="1">
    <source>
        <dbReference type="EMBL" id="MFC3676014.1"/>
    </source>
</evidence>
<keyword evidence="2" id="KW-1185">Reference proteome</keyword>
<dbReference type="EMBL" id="JBHRYJ010000002">
    <property type="protein sequence ID" value="MFC3676014.1"/>
    <property type="molecule type" value="Genomic_DNA"/>
</dbReference>
<dbReference type="PROSITE" id="PS51257">
    <property type="entry name" value="PROKAR_LIPOPROTEIN"/>
    <property type="match status" value="1"/>
</dbReference>
<accession>A0ABV7VF24</accession>
<evidence type="ECO:0000313" key="2">
    <source>
        <dbReference type="Proteomes" id="UP001595711"/>
    </source>
</evidence>
<gene>
    <name evidence="1" type="ORF">ACFOOQ_10705</name>
</gene>